<dbReference type="GO" id="GO:0005789">
    <property type="term" value="C:endoplasmic reticulum membrane"/>
    <property type="evidence" value="ECO:0007669"/>
    <property type="project" value="UniProtKB-SubCell"/>
</dbReference>
<dbReference type="SUPFAM" id="SSF144091">
    <property type="entry name" value="Rhomboid-like"/>
    <property type="match status" value="1"/>
</dbReference>
<feature type="transmembrane region" description="Helical" evidence="8">
    <location>
        <begin position="683"/>
        <end position="705"/>
    </location>
</feature>
<feature type="transmembrane region" description="Helical" evidence="8">
    <location>
        <begin position="404"/>
        <end position="427"/>
    </location>
</feature>
<proteinExistence type="inferred from homology"/>
<evidence type="ECO:0000259" key="9">
    <source>
        <dbReference type="Pfam" id="PF01694"/>
    </source>
</evidence>
<accession>A0A6P8HNC9</accession>
<name>A0A6P8HNC9_ACTTE</name>
<gene>
    <name evidence="11" type="primary">LOC116291191</name>
</gene>
<dbReference type="InterPro" id="IPR022764">
    <property type="entry name" value="Peptidase_S54_rhomboid_dom"/>
</dbReference>
<evidence type="ECO:0000313" key="10">
    <source>
        <dbReference type="Proteomes" id="UP000515163"/>
    </source>
</evidence>
<feature type="compositionally biased region" description="Polar residues" evidence="7">
    <location>
        <begin position="67"/>
        <end position="82"/>
    </location>
</feature>
<keyword evidence="3 8" id="KW-0812">Transmembrane</keyword>
<evidence type="ECO:0000256" key="4">
    <source>
        <dbReference type="ARBA" id="ARBA00022824"/>
    </source>
</evidence>
<feature type="domain" description="Peptidase S54 rhomboid" evidence="9">
    <location>
        <begin position="645"/>
        <end position="782"/>
    </location>
</feature>
<feature type="transmembrane region" description="Helical" evidence="8">
    <location>
        <begin position="767"/>
        <end position="786"/>
    </location>
</feature>
<dbReference type="Pfam" id="PF01694">
    <property type="entry name" value="Rhomboid"/>
    <property type="match status" value="1"/>
</dbReference>
<dbReference type="RefSeq" id="XP_031554180.1">
    <property type="nucleotide sequence ID" value="XM_031698320.1"/>
</dbReference>
<feature type="compositionally biased region" description="Polar residues" evidence="7">
    <location>
        <begin position="171"/>
        <end position="181"/>
    </location>
</feature>
<keyword evidence="4" id="KW-0256">Endoplasmic reticulum</keyword>
<comment type="subcellular location">
    <subcellularLocation>
        <location evidence="1">Endoplasmic reticulum membrane</location>
        <topology evidence="1">Multi-pass membrane protein</topology>
    </subcellularLocation>
</comment>
<dbReference type="Gene3D" id="1.20.1540.10">
    <property type="entry name" value="Rhomboid-like"/>
    <property type="match status" value="1"/>
</dbReference>
<evidence type="ECO:0000256" key="5">
    <source>
        <dbReference type="ARBA" id="ARBA00022989"/>
    </source>
</evidence>
<protein>
    <submittedName>
        <fullName evidence="11">Inactive rhomboid protein 1-like isoform X1</fullName>
    </submittedName>
</protein>
<evidence type="ECO:0000256" key="8">
    <source>
        <dbReference type="SAM" id="Phobius"/>
    </source>
</evidence>
<keyword evidence="5 8" id="KW-1133">Transmembrane helix</keyword>
<organism evidence="10 11">
    <name type="scientific">Actinia tenebrosa</name>
    <name type="common">Australian red waratah sea anemone</name>
    <dbReference type="NCBI Taxonomy" id="6105"/>
    <lineage>
        <taxon>Eukaryota</taxon>
        <taxon>Metazoa</taxon>
        <taxon>Cnidaria</taxon>
        <taxon>Anthozoa</taxon>
        <taxon>Hexacorallia</taxon>
        <taxon>Actiniaria</taxon>
        <taxon>Actiniidae</taxon>
        <taxon>Actinia</taxon>
    </lineage>
</organism>
<dbReference type="KEGG" id="aten:116291191"/>
<feature type="compositionally biased region" description="Basic and acidic residues" evidence="7">
    <location>
        <begin position="92"/>
        <end position="101"/>
    </location>
</feature>
<feature type="transmembrane region" description="Helical" evidence="8">
    <location>
        <begin position="711"/>
        <end position="729"/>
    </location>
</feature>
<evidence type="ECO:0000256" key="3">
    <source>
        <dbReference type="ARBA" id="ARBA00022692"/>
    </source>
</evidence>
<feature type="region of interest" description="Disordered" evidence="7">
    <location>
        <begin position="294"/>
        <end position="315"/>
    </location>
</feature>
<dbReference type="AlphaFoldDB" id="A0A6P8HNC9"/>
<dbReference type="PANTHER" id="PTHR45965">
    <property type="entry name" value="INACTIVE RHOMBOID PROTEIN"/>
    <property type="match status" value="1"/>
</dbReference>
<feature type="compositionally biased region" description="Basic and acidic residues" evidence="7">
    <location>
        <begin position="48"/>
        <end position="57"/>
    </location>
</feature>
<feature type="transmembrane region" description="Helical" evidence="8">
    <location>
        <begin position="741"/>
        <end position="761"/>
    </location>
</feature>
<evidence type="ECO:0000256" key="2">
    <source>
        <dbReference type="ARBA" id="ARBA00009045"/>
    </source>
</evidence>
<feature type="transmembrane region" description="Helical" evidence="8">
    <location>
        <begin position="650"/>
        <end position="671"/>
    </location>
</feature>
<feature type="region of interest" description="Disordered" evidence="7">
    <location>
        <begin position="1"/>
        <end position="101"/>
    </location>
</feature>
<reference evidence="11" key="1">
    <citation type="submission" date="2025-08" db="UniProtKB">
        <authorList>
            <consortium name="RefSeq"/>
        </authorList>
    </citation>
    <scope>IDENTIFICATION</scope>
    <source>
        <tissue evidence="11">Tentacle</tissue>
    </source>
</reference>
<dbReference type="InterPro" id="IPR035952">
    <property type="entry name" value="Rhomboid-like_sf"/>
</dbReference>
<evidence type="ECO:0000256" key="7">
    <source>
        <dbReference type="SAM" id="MobiDB-lite"/>
    </source>
</evidence>
<keyword evidence="10" id="KW-1185">Reference proteome</keyword>
<evidence type="ECO:0000256" key="6">
    <source>
        <dbReference type="ARBA" id="ARBA00023136"/>
    </source>
</evidence>
<dbReference type="GO" id="GO:0050708">
    <property type="term" value="P:regulation of protein secretion"/>
    <property type="evidence" value="ECO:0007669"/>
    <property type="project" value="TreeGrafter"/>
</dbReference>
<dbReference type="OrthoDB" id="2146116at2759"/>
<comment type="similarity">
    <text evidence="2">Belongs to the peptidase S54 family.</text>
</comment>
<evidence type="ECO:0000313" key="11">
    <source>
        <dbReference type="RefSeq" id="XP_031554180.1"/>
    </source>
</evidence>
<keyword evidence="6 8" id="KW-0472">Membrane</keyword>
<dbReference type="GO" id="GO:0042058">
    <property type="term" value="P:regulation of epidermal growth factor receptor signaling pathway"/>
    <property type="evidence" value="ECO:0007669"/>
    <property type="project" value="TreeGrafter"/>
</dbReference>
<dbReference type="PANTHER" id="PTHR45965:SF3">
    <property type="entry name" value="INACTIVE RHOMBOID PROTEIN 1"/>
    <property type="match status" value="1"/>
</dbReference>
<dbReference type="InterPro" id="IPR051512">
    <property type="entry name" value="Inactive_Rhomboid"/>
</dbReference>
<feature type="transmembrane region" description="Helical" evidence="8">
    <location>
        <begin position="798"/>
        <end position="817"/>
    </location>
</feature>
<dbReference type="FunFam" id="1.20.1540.10:FF:000025">
    <property type="entry name" value="Putative rhomboid family"/>
    <property type="match status" value="1"/>
</dbReference>
<feature type="region of interest" description="Disordered" evidence="7">
    <location>
        <begin position="168"/>
        <end position="190"/>
    </location>
</feature>
<sequence>MASAYQPTTEHRESQESIGVTCNPARWSGRKKKHDLPKVHVSDPSGSESKDQGESHPRLFASCMKPQRTTSVAVTPSGSIGSLASPANEYPDDTKGSTSKLERAKTIKKKILKSTEQFFGLCDDQEEQSQLERKWTQRKRRHYGKRYGGFADVVEDVVDASRQRRLPSVASVHSTTSSQHDPTLVRTRSRRKSVASMAWKQLKHKAIAGTLVAEASKAPPMTSVPEGGRSFCPAAIAEPDEFDETDAAIATVDVRGSKEFDDEVFFDFISERARLGKKLTPLPPIDEAKDVFEEHKTESDEEKEPLTPKVAPAGGDEVDTAPWLSELKFPTEATSPPAVFLGPVGAAPNVRGKRMAGKPEVTNANRRQYGKGLVGRWMNRTIKRKRLSSTVRKQIEDLSDHRPYFTYWVSFVQLVVLIVTLAVYGFAPIGFTFTERNELISKSRQGTLVPEYLQERDLDNFWIGPNHAALIHLGAKFAPCMRHDKLLTEALERERYEEVKSGCCIKTDGSGCIQSSPSNCSHAFTNFQVYSKGNKSRAVCGQDPQLCQDPPSVKPYEWNLWDITKWPICKKTNKNVSAADFPHMTCEVTGRPCCVGTQAQCIIVSREECEFRRGYFHENATLCSQVNCLKTICGMIPFIKPKVADQVYRLWMALFLHAGVIHLACTLVFNFTILRDLEKLAGWIRITIIYIFSGIGGYLISAILIPYQVEVGPSGSMFGIIACLFVELIQSWQIIKRPLLALLKLCAVVLLLLLVGLLPYVDNFAHMAGFVFGFFLAFIFLPYITFGEWDKRRKRIQILIAFAIVIILYIVGFIIFLNTQTATCVGCEYLNCLPFTVDFCQPFTLGQKLQPR</sequence>
<dbReference type="GeneID" id="116291191"/>
<dbReference type="InParanoid" id="A0A6P8HNC9"/>
<evidence type="ECO:0000256" key="1">
    <source>
        <dbReference type="ARBA" id="ARBA00004477"/>
    </source>
</evidence>
<dbReference type="GO" id="GO:0004252">
    <property type="term" value="F:serine-type endopeptidase activity"/>
    <property type="evidence" value="ECO:0007669"/>
    <property type="project" value="InterPro"/>
</dbReference>
<dbReference type="FunCoup" id="A0A6P8HNC9">
    <property type="interactions" value="879"/>
</dbReference>
<dbReference type="Proteomes" id="UP000515163">
    <property type="component" value="Unplaced"/>
</dbReference>